<dbReference type="PROSITE" id="PS50041">
    <property type="entry name" value="C_TYPE_LECTIN_2"/>
    <property type="match status" value="1"/>
</dbReference>
<reference evidence="5" key="1">
    <citation type="submission" date="2024-02" db="UniProtKB">
        <authorList>
            <consortium name="WormBaseParasite"/>
        </authorList>
    </citation>
    <scope>IDENTIFICATION</scope>
</reference>
<dbReference type="PANTHER" id="PTHR22803">
    <property type="entry name" value="MANNOSE, PHOSPHOLIPASE, LECTIN RECEPTOR RELATED"/>
    <property type="match status" value="1"/>
</dbReference>
<dbReference type="InterPro" id="IPR016187">
    <property type="entry name" value="CTDL_fold"/>
</dbReference>
<proteinExistence type="predicted"/>
<dbReference type="Proteomes" id="UP000887575">
    <property type="component" value="Unassembled WGS sequence"/>
</dbReference>
<accession>A0AAF3F6R3</accession>
<organism evidence="4 5">
    <name type="scientific">Mesorhabditis belari</name>
    <dbReference type="NCBI Taxonomy" id="2138241"/>
    <lineage>
        <taxon>Eukaryota</taxon>
        <taxon>Metazoa</taxon>
        <taxon>Ecdysozoa</taxon>
        <taxon>Nematoda</taxon>
        <taxon>Chromadorea</taxon>
        <taxon>Rhabditida</taxon>
        <taxon>Rhabditina</taxon>
        <taxon>Rhabditomorpha</taxon>
        <taxon>Rhabditoidea</taxon>
        <taxon>Rhabditidae</taxon>
        <taxon>Mesorhabditinae</taxon>
        <taxon>Mesorhabditis</taxon>
    </lineage>
</organism>
<feature type="domain" description="C-type lectin" evidence="3">
    <location>
        <begin position="213"/>
        <end position="322"/>
    </location>
</feature>
<evidence type="ECO:0000256" key="1">
    <source>
        <dbReference type="SAM" id="Coils"/>
    </source>
</evidence>
<evidence type="ECO:0000256" key="2">
    <source>
        <dbReference type="SAM" id="SignalP"/>
    </source>
</evidence>
<evidence type="ECO:0000259" key="3">
    <source>
        <dbReference type="PROSITE" id="PS50041"/>
    </source>
</evidence>
<sequence length="327" mass="37637">MGVMAVSLFITILLLFHQISPSIQQSDHLDQFTAPIDRDEILSGDRRTLNSKDTVLQIASNSLRSCQRNWNQTQQELVEARGKISGLETEIATERNETKEKDVEMSRLTAKLAQIEANLMEKITETKRKNDDLEAQLRTQKTEVRKGKTKIGELEGKNNALQSKNSDLETQIEFERENKTAEIKKLRAYLNRTMTLVLDPNGWSYLTKTASLYKVIDQEMTFDEAEAYCAGRQGHLVTIQSEEENDFVQKLAKTVHPFHGFWIGLKSKPNDENALEWTDGSSVDFTNWDPKDPDWDTHTYLDSDDGKWRVYSPGRLLRFICKIRSQF</sequence>
<dbReference type="InterPro" id="IPR050111">
    <property type="entry name" value="C-type_lectin/snaclec_domain"/>
</dbReference>
<evidence type="ECO:0000313" key="5">
    <source>
        <dbReference type="WBParaSite" id="MBELARI_LOCUS2473"/>
    </source>
</evidence>
<dbReference type="SMART" id="SM00034">
    <property type="entry name" value="CLECT"/>
    <property type="match status" value="1"/>
</dbReference>
<dbReference type="InterPro" id="IPR001304">
    <property type="entry name" value="C-type_lectin-like"/>
</dbReference>
<keyword evidence="2" id="KW-0732">Signal</keyword>
<dbReference type="InterPro" id="IPR016186">
    <property type="entry name" value="C-type_lectin-like/link_sf"/>
</dbReference>
<dbReference type="Gene3D" id="3.10.100.10">
    <property type="entry name" value="Mannose-Binding Protein A, subunit A"/>
    <property type="match status" value="1"/>
</dbReference>
<dbReference type="Pfam" id="PF00059">
    <property type="entry name" value="Lectin_C"/>
    <property type="match status" value="1"/>
</dbReference>
<keyword evidence="1" id="KW-0175">Coiled coil</keyword>
<dbReference type="Gene3D" id="1.10.287.1490">
    <property type="match status" value="1"/>
</dbReference>
<dbReference type="SUPFAM" id="SSF56436">
    <property type="entry name" value="C-type lectin-like"/>
    <property type="match status" value="1"/>
</dbReference>
<dbReference type="CDD" id="cd00037">
    <property type="entry name" value="CLECT"/>
    <property type="match status" value="1"/>
</dbReference>
<keyword evidence="4" id="KW-1185">Reference proteome</keyword>
<feature type="chain" id="PRO_5041969908" description="C-type lectin domain-containing protein" evidence="2">
    <location>
        <begin position="25"/>
        <end position="327"/>
    </location>
</feature>
<dbReference type="AlphaFoldDB" id="A0AAF3F6R3"/>
<evidence type="ECO:0000313" key="4">
    <source>
        <dbReference type="Proteomes" id="UP000887575"/>
    </source>
</evidence>
<name>A0AAF3F6R3_9BILA</name>
<feature type="coiled-coil region" evidence="1">
    <location>
        <begin position="77"/>
        <end position="178"/>
    </location>
</feature>
<dbReference type="WBParaSite" id="MBELARI_LOCUS2473">
    <property type="protein sequence ID" value="MBELARI_LOCUS2473"/>
    <property type="gene ID" value="MBELARI_LOCUS2473"/>
</dbReference>
<protein>
    <recommendedName>
        <fullName evidence="3">C-type lectin domain-containing protein</fullName>
    </recommendedName>
</protein>
<feature type="signal peptide" evidence="2">
    <location>
        <begin position="1"/>
        <end position="24"/>
    </location>
</feature>